<keyword evidence="2" id="KW-1185">Reference proteome</keyword>
<proteinExistence type="predicted"/>
<organism evidence="1 2">
    <name type="scientific">Iris pallida</name>
    <name type="common">Sweet iris</name>
    <dbReference type="NCBI Taxonomy" id="29817"/>
    <lineage>
        <taxon>Eukaryota</taxon>
        <taxon>Viridiplantae</taxon>
        <taxon>Streptophyta</taxon>
        <taxon>Embryophyta</taxon>
        <taxon>Tracheophyta</taxon>
        <taxon>Spermatophyta</taxon>
        <taxon>Magnoliopsida</taxon>
        <taxon>Liliopsida</taxon>
        <taxon>Asparagales</taxon>
        <taxon>Iridaceae</taxon>
        <taxon>Iridoideae</taxon>
        <taxon>Irideae</taxon>
        <taxon>Iris</taxon>
    </lineage>
</organism>
<protein>
    <submittedName>
        <fullName evidence="1">Uncharacterized protein</fullName>
    </submittedName>
</protein>
<gene>
    <name evidence="1" type="ORF">M6B38_105535</name>
</gene>
<comment type="caution">
    <text evidence="1">The sequence shown here is derived from an EMBL/GenBank/DDBJ whole genome shotgun (WGS) entry which is preliminary data.</text>
</comment>
<dbReference type="AlphaFoldDB" id="A0AAX6ES60"/>
<dbReference type="EMBL" id="JANAVB010034417">
    <property type="protein sequence ID" value="KAJ6806778.1"/>
    <property type="molecule type" value="Genomic_DNA"/>
</dbReference>
<dbReference type="Proteomes" id="UP001140949">
    <property type="component" value="Unassembled WGS sequence"/>
</dbReference>
<sequence>MYSIYLAGIVVQLVRAPPCQGESCGFEPRQSRTRIRRISQFIFLFSVKRKTESKIEL</sequence>
<accession>A0AAX6ES60</accession>
<evidence type="ECO:0000313" key="2">
    <source>
        <dbReference type="Proteomes" id="UP001140949"/>
    </source>
</evidence>
<evidence type="ECO:0000313" key="1">
    <source>
        <dbReference type="EMBL" id="KAJ6806778.1"/>
    </source>
</evidence>
<name>A0AAX6ES60_IRIPA</name>
<reference evidence="1" key="1">
    <citation type="journal article" date="2023" name="GigaByte">
        <title>Genome assembly of the bearded iris, Iris pallida Lam.</title>
        <authorList>
            <person name="Bruccoleri R.E."/>
            <person name="Oakeley E.J."/>
            <person name="Faust A.M.E."/>
            <person name="Altorfer M."/>
            <person name="Dessus-Babus S."/>
            <person name="Burckhardt D."/>
            <person name="Oertli M."/>
            <person name="Naumann U."/>
            <person name="Petersen F."/>
            <person name="Wong J."/>
        </authorList>
    </citation>
    <scope>NUCLEOTIDE SEQUENCE</scope>
    <source>
        <strain evidence="1">GSM-AAB239-AS_SAM_17_03QT</strain>
    </source>
</reference>
<dbReference type="AntiFam" id="ANF00013">
    <property type="entry name" value="tRNA translation"/>
</dbReference>
<reference evidence="1" key="2">
    <citation type="submission" date="2023-04" db="EMBL/GenBank/DDBJ databases">
        <authorList>
            <person name="Bruccoleri R.E."/>
            <person name="Oakeley E.J."/>
            <person name="Faust A.-M."/>
            <person name="Dessus-Babus S."/>
            <person name="Altorfer M."/>
            <person name="Burckhardt D."/>
            <person name="Oertli M."/>
            <person name="Naumann U."/>
            <person name="Petersen F."/>
            <person name="Wong J."/>
        </authorList>
    </citation>
    <scope>NUCLEOTIDE SEQUENCE</scope>
    <source>
        <strain evidence="1">GSM-AAB239-AS_SAM_17_03QT</strain>
        <tissue evidence="1">Leaf</tissue>
    </source>
</reference>